<evidence type="ECO:0000256" key="9">
    <source>
        <dbReference type="ARBA" id="ARBA00022798"/>
    </source>
</evidence>
<evidence type="ECO:0000313" key="18">
    <source>
        <dbReference type="Ensembl" id="ENSFTIP00000020698.1"/>
    </source>
</evidence>
<dbReference type="GO" id="GO:0006641">
    <property type="term" value="P:triglyceride metabolic process"/>
    <property type="evidence" value="ECO:0007669"/>
    <property type="project" value="TreeGrafter"/>
</dbReference>
<keyword evidence="8 14" id="KW-0418">Kinase</keyword>
<evidence type="ECO:0000259" key="16">
    <source>
        <dbReference type="Pfam" id="PF00370"/>
    </source>
</evidence>
<dbReference type="Proteomes" id="UP000694562">
    <property type="component" value="Unplaced"/>
</dbReference>
<evidence type="ECO:0000256" key="3">
    <source>
        <dbReference type="ARBA" id="ARBA00009156"/>
    </source>
</evidence>
<evidence type="ECO:0000256" key="13">
    <source>
        <dbReference type="ARBA" id="ARBA00047192"/>
    </source>
</evidence>
<keyword evidence="9" id="KW-0319">Glycerol metabolism</keyword>
<evidence type="ECO:0000259" key="17">
    <source>
        <dbReference type="Pfam" id="PF02782"/>
    </source>
</evidence>
<dbReference type="OMA" id="TFLTWNH"/>
<dbReference type="InterPro" id="IPR037444">
    <property type="entry name" value="GK5"/>
</dbReference>
<keyword evidence="7" id="KW-0547">Nucleotide-binding</keyword>
<dbReference type="InterPro" id="IPR018484">
    <property type="entry name" value="FGGY_N"/>
</dbReference>
<evidence type="ECO:0000256" key="14">
    <source>
        <dbReference type="RuleBase" id="RU003733"/>
    </source>
</evidence>
<feature type="domain" description="Carbohydrate kinase FGGY C-terminal" evidence="17">
    <location>
        <begin position="451"/>
        <end position="633"/>
    </location>
</feature>
<comment type="subcellular location">
    <subcellularLocation>
        <location evidence="1">Cytoplasm</location>
    </subcellularLocation>
</comment>
<keyword evidence="5" id="KW-0963">Cytoplasm</keyword>
<accession>A0A8C4V0D5</accession>
<feature type="compositionally biased region" description="Low complexity" evidence="15">
    <location>
        <begin position="93"/>
        <end position="106"/>
    </location>
</feature>
<evidence type="ECO:0000256" key="11">
    <source>
        <dbReference type="ARBA" id="ARBA00033026"/>
    </source>
</evidence>
<dbReference type="GO" id="GO:0005739">
    <property type="term" value="C:mitochondrion"/>
    <property type="evidence" value="ECO:0007669"/>
    <property type="project" value="TreeGrafter"/>
</dbReference>
<feature type="compositionally biased region" description="Pro residues" evidence="15">
    <location>
        <begin position="116"/>
        <end position="131"/>
    </location>
</feature>
<dbReference type="AlphaFoldDB" id="A0A8C4V0D5"/>
<sequence length="679" mass="74841">MTALHDHTCCARATRPPPAHPVGAGQLPSVAPARSREASQSVRVWRPRPGLRALCRPRLRARRAPARAGKAPWPPGGSRVRRCRRPRQRRQLRQSPARCSRGAARPRPCRARPRARPPPPAAPPPPLPAPIGRPGARPAAGRRISGGRRPPGCTRRSLRAGPRPAMPCGQPESGAAPARYVLGVDVGSTVVKCHVYDRAAAVRGSSYRKVESLYPCPGRVELDPEVLWSQFVGVIKEAVQDAGAHMRQIAGLGISTQRATFITWHKRTGKPFHNFISWQDLRSAELVNSWNKSLLLKVIHVIFTVLHFLTGNDRYLAPSFLTFSTQQTSMKLSWVFKNILEVKAAKKNNCCFGTVDTWLLYRLTKGSVYATDYSNASATGIFEPFTKCWNPTLCNLLSIPMSVFPPVKDTSFNFGSTDSEIFGVPIPIMAVVADQQSAMFGECCFHPGDVKLTMGTGGFWNVNTGDPVKSGCLYPLIGWKIGEEVVYLTEGCMSDIGTAIKWAQDISLFTNVDETAKMAQSIVDSQGVCFVPGFQVSVNDPCLSASFMGLKPSTTRNHLVRAILESVAFRNKQLYDIIVKKVRIPLQTIRADGGVSNNSFVMQMTSDLINKKIEKPANADMSSLGAAFLAGLASGFWTDKEQLKKLRQIEAVFEPQKDTEEYRPAMDTWLQAMKRSLHW</sequence>
<dbReference type="GO" id="GO:0046167">
    <property type="term" value="P:glycerol-3-phosphate biosynthetic process"/>
    <property type="evidence" value="ECO:0007669"/>
    <property type="project" value="TreeGrafter"/>
</dbReference>
<evidence type="ECO:0000256" key="2">
    <source>
        <dbReference type="ARBA" id="ARBA00005190"/>
    </source>
</evidence>
<evidence type="ECO:0000256" key="1">
    <source>
        <dbReference type="ARBA" id="ARBA00004496"/>
    </source>
</evidence>
<evidence type="ECO:0000256" key="15">
    <source>
        <dbReference type="SAM" id="MobiDB-lite"/>
    </source>
</evidence>
<evidence type="ECO:0000256" key="4">
    <source>
        <dbReference type="ARBA" id="ARBA00012099"/>
    </source>
</evidence>
<dbReference type="UniPathway" id="UPA00618">
    <property type="reaction ID" value="UER00672"/>
</dbReference>
<name>A0A8C4V0D5_FALTI</name>
<feature type="compositionally biased region" description="Basic residues" evidence="15">
    <location>
        <begin position="79"/>
        <end position="92"/>
    </location>
</feature>
<organism evidence="18 19">
    <name type="scientific">Falco tinnunculus</name>
    <name type="common">Common kestrel</name>
    <dbReference type="NCBI Taxonomy" id="100819"/>
    <lineage>
        <taxon>Eukaryota</taxon>
        <taxon>Metazoa</taxon>
        <taxon>Chordata</taxon>
        <taxon>Craniata</taxon>
        <taxon>Vertebrata</taxon>
        <taxon>Euteleostomi</taxon>
        <taxon>Archelosauria</taxon>
        <taxon>Archosauria</taxon>
        <taxon>Dinosauria</taxon>
        <taxon>Saurischia</taxon>
        <taxon>Theropoda</taxon>
        <taxon>Coelurosauria</taxon>
        <taxon>Aves</taxon>
        <taxon>Neognathae</taxon>
        <taxon>Neoaves</taxon>
        <taxon>Telluraves</taxon>
        <taxon>Australaves</taxon>
        <taxon>Falconiformes</taxon>
        <taxon>Falconidae</taxon>
        <taxon>Falco</taxon>
    </lineage>
</organism>
<dbReference type="GO" id="GO:0004370">
    <property type="term" value="F:glycerol kinase activity"/>
    <property type="evidence" value="ECO:0007669"/>
    <property type="project" value="UniProtKB-EC"/>
</dbReference>
<dbReference type="Pfam" id="PF00370">
    <property type="entry name" value="FGGY_N"/>
    <property type="match status" value="1"/>
</dbReference>
<dbReference type="SUPFAM" id="SSF53067">
    <property type="entry name" value="Actin-like ATPase domain"/>
    <property type="match status" value="2"/>
</dbReference>
<dbReference type="FunFam" id="3.30.420.40:FF:000104">
    <property type="entry name" value="putative glycerol kinase 5"/>
    <property type="match status" value="1"/>
</dbReference>
<evidence type="ECO:0000256" key="10">
    <source>
        <dbReference type="ARBA" id="ARBA00022840"/>
    </source>
</evidence>
<dbReference type="PANTHER" id="PTHR10196:SF68">
    <property type="entry name" value="GLYCEROL KINASE 5-RELATED"/>
    <property type="match status" value="1"/>
</dbReference>
<dbReference type="InterPro" id="IPR018485">
    <property type="entry name" value="FGGY_C"/>
</dbReference>
<feature type="compositionally biased region" description="Low complexity" evidence="15">
    <location>
        <begin position="132"/>
        <end position="152"/>
    </location>
</feature>
<comment type="similarity">
    <text evidence="3 14">Belongs to the FGGY kinase family.</text>
</comment>
<dbReference type="EC" id="2.7.1.30" evidence="4"/>
<evidence type="ECO:0000256" key="5">
    <source>
        <dbReference type="ARBA" id="ARBA00022490"/>
    </source>
</evidence>
<keyword evidence="10" id="KW-0067">ATP-binding</keyword>
<dbReference type="Gene3D" id="3.30.420.40">
    <property type="match status" value="2"/>
</dbReference>
<evidence type="ECO:0000313" key="19">
    <source>
        <dbReference type="Proteomes" id="UP000694562"/>
    </source>
</evidence>
<proteinExistence type="inferred from homology"/>
<keyword evidence="19" id="KW-1185">Reference proteome</keyword>
<keyword evidence="6 14" id="KW-0808">Transferase</keyword>
<dbReference type="PROSITE" id="PS00445">
    <property type="entry name" value="FGGY_KINASES_2"/>
    <property type="match status" value="1"/>
</dbReference>
<reference evidence="18" key="2">
    <citation type="submission" date="2025-09" db="UniProtKB">
        <authorList>
            <consortium name="Ensembl"/>
        </authorList>
    </citation>
    <scope>IDENTIFICATION</scope>
</reference>
<feature type="domain" description="Carbohydrate kinase FGGY N-terminal" evidence="16">
    <location>
        <begin position="180"/>
        <end position="441"/>
    </location>
</feature>
<evidence type="ECO:0000256" key="8">
    <source>
        <dbReference type="ARBA" id="ARBA00022777"/>
    </source>
</evidence>
<feature type="compositionally biased region" description="Basic residues" evidence="15">
    <location>
        <begin position="55"/>
        <end position="65"/>
    </location>
</feature>
<protein>
    <recommendedName>
        <fullName evidence="13">Glycerol kinase 5</fullName>
        <ecNumber evidence="4">2.7.1.30</ecNumber>
    </recommendedName>
    <alternativeName>
        <fullName evidence="11">ATP:glycerol 3-phosphotransferase 5</fullName>
    </alternativeName>
</protein>
<evidence type="ECO:0000256" key="6">
    <source>
        <dbReference type="ARBA" id="ARBA00022679"/>
    </source>
</evidence>
<evidence type="ECO:0000256" key="12">
    <source>
        <dbReference type="ARBA" id="ARBA00045165"/>
    </source>
</evidence>
<dbReference type="PANTHER" id="PTHR10196">
    <property type="entry name" value="SUGAR KINASE"/>
    <property type="match status" value="1"/>
</dbReference>
<dbReference type="FunFam" id="3.30.420.40:FF:000102">
    <property type="entry name" value="Putative glycerol kinase 5"/>
    <property type="match status" value="1"/>
</dbReference>
<dbReference type="Ensembl" id="ENSFTIT00000021566.1">
    <property type="protein sequence ID" value="ENSFTIP00000020698.1"/>
    <property type="gene ID" value="ENSFTIG00000013399.1"/>
</dbReference>
<dbReference type="Pfam" id="PF02782">
    <property type="entry name" value="FGGY_C"/>
    <property type="match status" value="1"/>
</dbReference>
<dbReference type="OrthoDB" id="6278781at2759"/>
<comment type="function">
    <text evidence="12">Skin-specific kinase that plays a key role in glycerol metabolism, catalyzing its phosphorylation to produce sn-glycerol 3-phosphate. Involved in skin-specific regulation of sterol regulatory element-binding protein (SREBP) processing and lipid biosynthesis.</text>
</comment>
<feature type="region of interest" description="Disordered" evidence="15">
    <location>
        <begin position="1"/>
        <end position="170"/>
    </location>
</feature>
<dbReference type="InterPro" id="IPR018483">
    <property type="entry name" value="Carb_kinase_FGGY_CS"/>
</dbReference>
<dbReference type="GO" id="GO:0019563">
    <property type="term" value="P:glycerol catabolic process"/>
    <property type="evidence" value="ECO:0007669"/>
    <property type="project" value="UniProtKB-UniPathway"/>
</dbReference>
<reference evidence="18" key="1">
    <citation type="submission" date="2025-08" db="UniProtKB">
        <authorList>
            <consortium name="Ensembl"/>
        </authorList>
    </citation>
    <scope>IDENTIFICATION</scope>
</reference>
<dbReference type="GO" id="GO:0005524">
    <property type="term" value="F:ATP binding"/>
    <property type="evidence" value="ECO:0007669"/>
    <property type="project" value="UniProtKB-KW"/>
</dbReference>
<dbReference type="InterPro" id="IPR043129">
    <property type="entry name" value="ATPase_NBD"/>
</dbReference>
<dbReference type="CDD" id="cd07793">
    <property type="entry name" value="ASKHA_NBD_FGGY_GK5-like"/>
    <property type="match status" value="1"/>
</dbReference>
<comment type="pathway">
    <text evidence="2">Polyol metabolism; glycerol degradation via glycerol kinase pathway; sn-glycerol 3-phosphate from glycerol: step 1/1.</text>
</comment>
<evidence type="ECO:0000256" key="7">
    <source>
        <dbReference type="ARBA" id="ARBA00022741"/>
    </source>
</evidence>